<keyword evidence="1" id="KW-0479">Metal-binding</keyword>
<feature type="region of interest" description="Disordered" evidence="5">
    <location>
        <begin position="1"/>
        <end position="107"/>
    </location>
</feature>
<feature type="compositionally biased region" description="Low complexity" evidence="5">
    <location>
        <begin position="510"/>
        <end position="521"/>
    </location>
</feature>
<comment type="caution">
    <text evidence="7">The sequence shown here is derived from an EMBL/GenBank/DDBJ whole genome shotgun (WGS) entry which is preliminary data.</text>
</comment>
<name>A0ABQ7H3K0_DUNSA</name>
<dbReference type="Pfam" id="PF00097">
    <property type="entry name" value="zf-C3HC4"/>
    <property type="match status" value="1"/>
</dbReference>
<feature type="compositionally biased region" description="Low complexity" evidence="5">
    <location>
        <begin position="698"/>
        <end position="717"/>
    </location>
</feature>
<dbReference type="InterPro" id="IPR013083">
    <property type="entry name" value="Znf_RING/FYVE/PHD"/>
</dbReference>
<dbReference type="SUPFAM" id="SSF57850">
    <property type="entry name" value="RING/U-box"/>
    <property type="match status" value="1"/>
</dbReference>
<evidence type="ECO:0000256" key="3">
    <source>
        <dbReference type="ARBA" id="ARBA00022833"/>
    </source>
</evidence>
<gene>
    <name evidence="7" type="ORF">DUNSADRAFT_12888</name>
</gene>
<dbReference type="InterPro" id="IPR018957">
    <property type="entry name" value="Znf_C3HC4_RING-type"/>
</dbReference>
<feature type="region of interest" description="Disordered" evidence="5">
    <location>
        <begin position="695"/>
        <end position="718"/>
    </location>
</feature>
<feature type="compositionally biased region" description="Basic and acidic residues" evidence="5">
    <location>
        <begin position="66"/>
        <end position="84"/>
    </location>
</feature>
<feature type="compositionally biased region" description="Polar residues" evidence="5">
    <location>
        <begin position="471"/>
        <end position="487"/>
    </location>
</feature>
<proteinExistence type="predicted"/>
<evidence type="ECO:0000313" key="8">
    <source>
        <dbReference type="Proteomes" id="UP000815325"/>
    </source>
</evidence>
<feature type="region of interest" description="Disordered" evidence="5">
    <location>
        <begin position="735"/>
        <end position="799"/>
    </location>
</feature>
<keyword evidence="8" id="KW-1185">Reference proteome</keyword>
<feature type="region of interest" description="Disordered" evidence="5">
    <location>
        <begin position="444"/>
        <end position="521"/>
    </location>
</feature>
<feature type="compositionally biased region" description="Basic and acidic residues" evidence="5">
    <location>
        <begin position="327"/>
        <end position="340"/>
    </location>
</feature>
<feature type="compositionally biased region" description="Polar residues" evidence="5">
    <location>
        <begin position="777"/>
        <end position="793"/>
    </location>
</feature>
<feature type="compositionally biased region" description="Low complexity" evidence="5">
    <location>
        <begin position="444"/>
        <end position="453"/>
    </location>
</feature>
<evidence type="ECO:0000256" key="5">
    <source>
        <dbReference type="SAM" id="MobiDB-lite"/>
    </source>
</evidence>
<dbReference type="PANTHER" id="PTHR23327:SF42">
    <property type="entry name" value="LON PEPTIDASE N-TERMINAL DOMAIN AND RING FINGER PROTEIN C14F5.10C"/>
    <property type="match status" value="1"/>
</dbReference>
<feature type="compositionally biased region" description="Low complexity" evidence="5">
    <location>
        <begin position="341"/>
        <end position="365"/>
    </location>
</feature>
<feature type="domain" description="RING-type" evidence="6">
    <location>
        <begin position="118"/>
        <end position="156"/>
    </location>
</feature>
<dbReference type="SMART" id="SM00184">
    <property type="entry name" value="RING"/>
    <property type="match status" value="1"/>
</dbReference>
<protein>
    <recommendedName>
        <fullName evidence="6">RING-type domain-containing protein</fullName>
    </recommendedName>
</protein>
<dbReference type="Proteomes" id="UP000815325">
    <property type="component" value="Unassembled WGS sequence"/>
</dbReference>
<evidence type="ECO:0000313" key="7">
    <source>
        <dbReference type="EMBL" id="KAF5841444.1"/>
    </source>
</evidence>
<evidence type="ECO:0000259" key="6">
    <source>
        <dbReference type="PROSITE" id="PS50089"/>
    </source>
</evidence>
<evidence type="ECO:0000256" key="4">
    <source>
        <dbReference type="PROSITE-ProRule" id="PRU00175"/>
    </source>
</evidence>
<sequence>MEGFSSPVASGAFTPIINADDGGSSSDSEHINELAQAMSTVHIRRRGRYESDMQRTPQSAIRPRKRIDVSEGMDEGKDEDKENAPAEPALDEDKHVTPPKATPSRLDRITQLREELTCSVCLEICTRPCTTPCGHSFCRSCLRASLAHSSKCAKCREALPQATMEPCSSCFNIFAIQLWQNLGLVPNLCNHAPNRVQQQQRTASQAVQLGNGAAAGDYTDRNTRSNSTGGRGSRLTELLDQVEGGSEEEFQGSSNQERASSRGRPASAQAPLRHPLQHSVQVTQQAEANQGGGLSRRLATSQRQQQQQQRPRQRLPGAPRLHLVSAQRDHPQEQEQEQRLQQRQRWQHWQQLQQGGNNQAAAGTARTAAPAEAVARASEHEAVARTSVDEAVARTLADEAVMRASTDEAVARASADGAVAGLQLGFFGPRSGHPGLVTSTAQVSEVAESAAVQGHHPDPAAPDPDTRAPASSNPFVRQTHHTVQPQGASAVPRTSAGSHSDMALPAPPVASAQPQLHQQHHPLSQRLFRHLLQPPPSPESPPYAADPWRFSSGPMHTVAAGSGDSVSRGDHAPCLPQLCRQRRRVQHGDEEFVGREEGMEAVHCDGVDGMGGEIGHANSLESDDAGGLASALHEGHTSGGMGVACALGSRLGGAVEHNMWPAPPGSRSNPIEILTDSDGEQEELGCPAEDAQDLRGVQQQAAAAAAAEPPPQAQGAPHELADQVSLGLGRVTHAHVQQQEGGSQQGSSDGQAPARPASVSHNQQVSLHPWVVPGIRRSNSSGSTRGVTGNASASLRPMGVPRSTLARSTLLAGCSGAASVPGLRRPRPRNRD</sequence>
<dbReference type="EMBL" id="MU069485">
    <property type="protein sequence ID" value="KAF5841444.1"/>
    <property type="molecule type" value="Genomic_DNA"/>
</dbReference>
<organism evidence="7 8">
    <name type="scientific">Dunaliella salina</name>
    <name type="common">Green alga</name>
    <name type="synonym">Protococcus salinus</name>
    <dbReference type="NCBI Taxonomy" id="3046"/>
    <lineage>
        <taxon>Eukaryota</taxon>
        <taxon>Viridiplantae</taxon>
        <taxon>Chlorophyta</taxon>
        <taxon>core chlorophytes</taxon>
        <taxon>Chlorophyceae</taxon>
        <taxon>CS clade</taxon>
        <taxon>Chlamydomonadales</taxon>
        <taxon>Dunaliellaceae</taxon>
        <taxon>Dunaliella</taxon>
    </lineage>
</organism>
<feature type="region of interest" description="Disordered" evidence="5">
    <location>
        <begin position="286"/>
        <end position="365"/>
    </location>
</feature>
<dbReference type="Gene3D" id="3.30.40.10">
    <property type="entry name" value="Zinc/RING finger domain, C3HC4 (zinc finger)"/>
    <property type="match status" value="1"/>
</dbReference>
<dbReference type="PROSITE" id="PS00518">
    <property type="entry name" value="ZF_RING_1"/>
    <property type="match status" value="1"/>
</dbReference>
<accession>A0ABQ7H3K0</accession>
<evidence type="ECO:0000256" key="2">
    <source>
        <dbReference type="ARBA" id="ARBA00022771"/>
    </source>
</evidence>
<keyword evidence="3" id="KW-0862">Zinc</keyword>
<dbReference type="InterPro" id="IPR017907">
    <property type="entry name" value="Znf_RING_CS"/>
</dbReference>
<feature type="region of interest" description="Disordered" evidence="5">
    <location>
        <begin position="212"/>
        <end position="273"/>
    </location>
</feature>
<reference evidence="7" key="1">
    <citation type="submission" date="2017-08" db="EMBL/GenBank/DDBJ databases">
        <authorList>
            <person name="Polle J.E."/>
            <person name="Barry K."/>
            <person name="Cushman J."/>
            <person name="Schmutz J."/>
            <person name="Tran D."/>
            <person name="Hathwaick L.T."/>
            <person name="Yim W.C."/>
            <person name="Jenkins J."/>
            <person name="Mckie-Krisberg Z.M."/>
            <person name="Prochnik S."/>
            <person name="Lindquist E."/>
            <person name="Dockter R.B."/>
            <person name="Adam C."/>
            <person name="Molina H."/>
            <person name="Bunkerborg J."/>
            <person name="Jin E."/>
            <person name="Buchheim M."/>
            <person name="Magnuson J."/>
        </authorList>
    </citation>
    <scope>NUCLEOTIDE SEQUENCE</scope>
    <source>
        <strain evidence="7">CCAP 19/18</strain>
    </source>
</reference>
<dbReference type="CDD" id="cd16514">
    <property type="entry name" value="RING-HC_LONFs_rpt2"/>
    <property type="match status" value="1"/>
</dbReference>
<keyword evidence="2 4" id="KW-0863">Zinc-finger</keyword>
<dbReference type="PANTHER" id="PTHR23327">
    <property type="entry name" value="RING FINGER PROTEIN 127"/>
    <property type="match status" value="1"/>
</dbReference>
<evidence type="ECO:0000256" key="1">
    <source>
        <dbReference type="ARBA" id="ARBA00022723"/>
    </source>
</evidence>
<dbReference type="PROSITE" id="PS50089">
    <property type="entry name" value="ZF_RING_2"/>
    <property type="match status" value="1"/>
</dbReference>
<feature type="compositionally biased region" description="Low complexity" evidence="5">
    <location>
        <begin position="737"/>
        <end position="751"/>
    </location>
</feature>
<dbReference type="InterPro" id="IPR001841">
    <property type="entry name" value="Znf_RING"/>
</dbReference>